<dbReference type="Pfam" id="PF00665">
    <property type="entry name" value="rve"/>
    <property type="match status" value="1"/>
</dbReference>
<dbReference type="InterPro" id="IPR050951">
    <property type="entry name" value="Retrovirus_Pol_polyprotein"/>
</dbReference>
<comment type="caution">
    <text evidence="2">The sequence shown here is derived from an EMBL/GenBank/DDBJ whole genome shotgun (WGS) entry which is preliminary data.</text>
</comment>
<organism evidence="2 3">
    <name type="scientific">Coilia grayii</name>
    <name type="common">Gray's grenadier anchovy</name>
    <dbReference type="NCBI Taxonomy" id="363190"/>
    <lineage>
        <taxon>Eukaryota</taxon>
        <taxon>Metazoa</taxon>
        <taxon>Chordata</taxon>
        <taxon>Craniata</taxon>
        <taxon>Vertebrata</taxon>
        <taxon>Euteleostomi</taxon>
        <taxon>Actinopterygii</taxon>
        <taxon>Neopterygii</taxon>
        <taxon>Teleostei</taxon>
        <taxon>Clupei</taxon>
        <taxon>Clupeiformes</taxon>
        <taxon>Clupeoidei</taxon>
        <taxon>Engraulidae</taxon>
        <taxon>Coilinae</taxon>
        <taxon>Coilia</taxon>
    </lineage>
</organism>
<feature type="domain" description="Integrase catalytic" evidence="1">
    <location>
        <begin position="91"/>
        <end position="258"/>
    </location>
</feature>
<dbReference type="InterPro" id="IPR036397">
    <property type="entry name" value="RNaseH_sf"/>
</dbReference>
<dbReference type="AlphaFoldDB" id="A0ABD1KG06"/>
<dbReference type="Proteomes" id="UP001591681">
    <property type="component" value="Unassembled WGS sequence"/>
</dbReference>
<proteinExistence type="predicted"/>
<dbReference type="SUPFAM" id="SSF53098">
    <property type="entry name" value="Ribonuclease H-like"/>
    <property type="match status" value="1"/>
</dbReference>
<dbReference type="EMBL" id="JBHFQA010000006">
    <property type="protein sequence ID" value="KAL2098085.1"/>
    <property type="molecule type" value="Genomic_DNA"/>
</dbReference>
<reference evidence="2 3" key="1">
    <citation type="submission" date="2024-09" db="EMBL/GenBank/DDBJ databases">
        <title>A chromosome-level genome assembly of Gray's grenadier anchovy, Coilia grayii.</title>
        <authorList>
            <person name="Fu Z."/>
        </authorList>
    </citation>
    <scope>NUCLEOTIDE SEQUENCE [LARGE SCALE GENOMIC DNA]</scope>
    <source>
        <strain evidence="2">G4</strain>
        <tissue evidence="2">Muscle</tissue>
    </source>
</reference>
<dbReference type="PROSITE" id="PS50994">
    <property type="entry name" value="INTEGRASE"/>
    <property type="match status" value="1"/>
</dbReference>
<dbReference type="Gene3D" id="3.30.420.10">
    <property type="entry name" value="Ribonuclease H-like superfamily/Ribonuclease H"/>
    <property type="match status" value="1"/>
</dbReference>
<evidence type="ECO:0000259" key="1">
    <source>
        <dbReference type="PROSITE" id="PS50994"/>
    </source>
</evidence>
<gene>
    <name evidence="2" type="ORF">ACEWY4_007292</name>
</gene>
<dbReference type="InterPro" id="IPR001584">
    <property type="entry name" value="Integrase_cat-core"/>
</dbReference>
<dbReference type="InterPro" id="IPR012337">
    <property type="entry name" value="RNaseH-like_sf"/>
</dbReference>
<protein>
    <recommendedName>
        <fullName evidence="1">Integrase catalytic domain-containing protein</fullName>
    </recommendedName>
</protein>
<evidence type="ECO:0000313" key="2">
    <source>
        <dbReference type="EMBL" id="KAL2098085.1"/>
    </source>
</evidence>
<name>A0ABD1KG06_9TELE</name>
<keyword evidence="3" id="KW-1185">Reference proteome</keyword>
<dbReference type="PANTHER" id="PTHR37984:SF5">
    <property type="entry name" value="PROTEIN NYNRIN-LIKE"/>
    <property type="match status" value="1"/>
</dbReference>
<dbReference type="PANTHER" id="PTHR37984">
    <property type="entry name" value="PROTEIN CBG26694"/>
    <property type="match status" value="1"/>
</dbReference>
<sequence>MVAAITWDVERQVSRTLRDQPGPSACPDGKLFVPDALRSQVLQWVHDSLLACHPGATLTSQLDAFGGPIWRGRSGNTYWPVRFVIVTRLPIDHPPAFSSLCPFLLVPGLTSVCHWTACVRGEDRYTIVDQFSKMAHFIPLPKLPSAKETAQAVQQHVFRIHCIPTDVVSDRGPQFTSIFWKEFCRLLGATVSLTSGFHPQANEQSEWANQELEKALRCMASRNALSWASRLVWVEYAHNSLTCSATGMSPFQCVNGYQPPLVYSAILLVFLSHIFSDEIEL</sequence>
<accession>A0ABD1KG06</accession>
<evidence type="ECO:0000313" key="3">
    <source>
        <dbReference type="Proteomes" id="UP001591681"/>
    </source>
</evidence>